<evidence type="ECO:0000256" key="1">
    <source>
        <dbReference type="ARBA" id="ARBA00010835"/>
    </source>
</evidence>
<comment type="subcellular location">
    <subcellularLocation>
        <location evidence="4">Cytoplasm</location>
    </subcellularLocation>
</comment>
<dbReference type="EMBL" id="MHIP01000009">
    <property type="protein sequence ID" value="OGY55265.1"/>
    <property type="molecule type" value="Genomic_DNA"/>
</dbReference>
<dbReference type="HAMAP" id="MF_00094">
    <property type="entry name" value="Rel_fac_2"/>
    <property type="match status" value="1"/>
</dbReference>
<keyword evidence="4" id="KW-0963">Cytoplasm</keyword>
<feature type="coiled-coil region" evidence="6">
    <location>
        <begin position="264"/>
        <end position="298"/>
    </location>
</feature>
<dbReference type="Pfam" id="PF00472">
    <property type="entry name" value="RF-1"/>
    <property type="match status" value="1"/>
</dbReference>
<dbReference type="PANTHER" id="PTHR43116">
    <property type="entry name" value="PEPTIDE CHAIN RELEASE FACTOR 2"/>
    <property type="match status" value="1"/>
</dbReference>
<dbReference type="GO" id="GO:0005737">
    <property type="term" value="C:cytoplasm"/>
    <property type="evidence" value="ECO:0007669"/>
    <property type="project" value="UniProtKB-SubCell"/>
</dbReference>
<proteinExistence type="inferred from homology"/>
<accession>A0A1G1YSE0</accession>
<dbReference type="SUPFAM" id="SSF75620">
    <property type="entry name" value="Release factor"/>
    <property type="match status" value="1"/>
</dbReference>
<evidence type="ECO:0000256" key="3">
    <source>
        <dbReference type="ARBA" id="ARBA00022917"/>
    </source>
</evidence>
<keyword evidence="6" id="KW-0175">Coiled coil</keyword>
<dbReference type="InterPro" id="IPR005139">
    <property type="entry name" value="PCRF"/>
</dbReference>
<evidence type="ECO:0000256" key="6">
    <source>
        <dbReference type="SAM" id="Coils"/>
    </source>
</evidence>
<reference evidence="8 9" key="1">
    <citation type="journal article" date="2016" name="Nat. Commun.">
        <title>Thousands of microbial genomes shed light on interconnected biogeochemical processes in an aquifer system.</title>
        <authorList>
            <person name="Anantharaman K."/>
            <person name="Brown C.T."/>
            <person name="Hug L.A."/>
            <person name="Sharon I."/>
            <person name="Castelle C.J."/>
            <person name="Probst A.J."/>
            <person name="Thomas B.C."/>
            <person name="Singh A."/>
            <person name="Wilkins M.J."/>
            <person name="Karaoz U."/>
            <person name="Brodie E.L."/>
            <person name="Williams K.H."/>
            <person name="Hubbard S.S."/>
            <person name="Banfield J.F."/>
        </authorList>
    </citation>
    <scope>NUCLEOTIDE SEQUENCE [LARGE SCALE GENOMIC DNA]</scope>
</reference>
<comment type="PTM">
    <text evidence="4">Methylated by PrmC. Methylation increases the termination efficiency of RF2.</text>
</comment>
<dbReference type="FunFam" id="3.30.160.20:FF:000004">
    <property type="entry name" value="Peptide chain release factor 1"/>
    <property type="match status" value="1"/>
</dbReference>
<dbReference type="GO" id="GO:0016149">
    <property type="term" value="F:translation release factor activity, codon specific"/>
    <property type="evidence" value="ECO:0007669"/>
    <property type="project" value="UniProtKB-UniRule"/>
</dbReference>
<evidence type="ECO:0000313" key="8">
    <source>
        <dbReference type="EMBL" id="OGY55265.1"/>
    </source>
</evidence>
<feature type="domain" description="Prokaryotic-type class I peptide chain release factors" evidence="7">
    <location>
        <begin position="235"/>
        <end position="251"/>
    </location>
</feature>
<dbReference type="PANTHER" id="PTHR43116:SF3">
    <property type="entry name" value="CLASS I PEPTIDE CHAIN RELEASE FACTOR"/>
    <property type="match status" value="1"/>
</dbReference>
<evidence type="ECO:0000256" key="4">
    <source>
        <dbReference type="HAMAP-Rule" id="MF_00094"/>
    </source>
</evidence>
<gene>
    <name evidence="4" type="primary">prfB</name>
    <name evidence="8" type="ORF">A3A24_02055</name>
</gene>
<protein>
    <recommendedName>
        <fullName evidence="4 5">Peptide chain release factor 2</fullName>
        <shortName evidence="4">RF-2</shortName>
    </recommendedName>
</protein>
<feature type="coiled-coil region" evidence="6">
    <location>
        <begin position="43"/>
        <end position="70"/>
    </location>
</feature>
<dbReference type="Gene3D" id="1.20.58.410">
    <property type="entry name" value="Release factor"/>
    <property type="match status" value="1"/>
</dbReference>
<comment type="function">
    <text evidence="4">Peptide chain release factor 2 directs the termination of translation in response to the peptide chain termination codons UGA and UAA.</text>
</comment>
<feature type="modified residue" description="N5-methylglutamine" evidence="4">
    <location>
        <position position="242"/>
    </location>
</feature>
<evidence type="ECO:0000259" key="7">
    <source>
        <dbReference type="PROSITE" id="PS00745"/>
    </source>
</evidence>
<evidence type="ECO:0000256" key="2">
    <source>
        <dbReference type="ARBA" id="ARBA00022481"/>
    </source>
</evidence>
<dbReference type="AlphaFoldDB" id="A0A1G1YSE0"/>
<dbReference type="NCBIfam" id="TIGR00020">
    <property type="entry name" value="prfB"/>
    <property type="match status" value="1"/>
</dbReference>
<dbReference type="Gene3D" id="3.30.70.1660">
    <property type="match status" value="1"/>
</dbReference>
<keyword evidence="3 4" id="KW-0648">Protein biosynthesis</keyword>
<keyword evidence="2 4" id="KW-0488">Methylation</keyword>
<dbReference type="InterPro" id="IPR045853">
    <property type="entry name" value="Pep_chain_release_fac_I_sf"/>
</dbReference>
<dbReference type="InterPro" id="IPR004374">
    <property type="entry name" value="PrfB"/>
</dbReference>
<evidence type="ECO:0000313" key="9">
    <source>
        <dbReference type="Proteomes" id="UP000176512"/>
    </source>
</evidence>
<sequence>MKNCKTAFSRLGGYFDLDVNKKEIEKLETEMQKPNFWQDQDRAKIISKNFQNLRDELDAWQQLTNQVKESLELSQHALASNDQPLAAELSAELHVLHDRFSQMEFAVLFSAHYDKNSAIIVINAGTGGVEAQDWAAMLLRMYLRYCERKNFITKIVDQTDGQEAGVKSVTVEVFGRYAYGYLKSEAGVHRLVRISPFDAEKMRHTSFALVEVIPELEAQETIELKTEDLKIDVFRAGGHGGQSVNTTDSAVRITHLPSGIVVKCQNERSQLQNKQTALKLLQSKLAKLEQEAAGQKLAQIRGEVLAAAWGNQIRSYVLQPYKMVKDHRTDFSTPDANAVLDGRLDDFVESYLRYISKK</sequence>
<dbReference type="PROSITE" id="PS00745">
    <property type="entry name" value="RF_PROK_I"/>
    <property type="match status" value="1"/>
</dbReference>
<comment type="caution">
    <text evidence="8">The sequence shown here is derived from an EMBL/GenBank/DDBJ whole genome shotgun (WGS) entry which is preliminary data.</text>
</comment>
<organism evidence="8 9">
    <name type="scientific">Candidatus Buchananbacteria bacterium RIFCSPLOWO2_01_FULL_46_12</name>
    <dbReference type="NCBI Taxonomy" id="1797546"/>
    <lineage>
        <taxon>Bacteria</taxon>
        <taxon>Candidatus Buchananiibacteriota</taxon>
    </lineage>
</organism>
<dbReference type="Gene3D" id="3.30.160.20">
    <property type="match status" value="1"/>
</dbReference>
<dbReference type="InterPro" id="IPR000352">
    <property type="entry name" value="Pep_chain_release_fac_I"/>
</dbReference>
<dbReference type="SMART" id="SM00937">
    <property type="entry name" value="PCRF"/>
    <property type="match status" value="1"/>
</dbReference>
<comment type="similarity">
    <text evidence="1 4">Belongs to the prokaryotic/mitochondrial release factor family.</text>
</comment>
<evidence type="ECO:0000256" key="5">
    <source>
        <dbReference type="NCBIfam" id="TIGR00020"/>
    </source>
</evidence>
<dbReference type="Proteomes" id="UP000176512">
    <property type="component" value="Unassembled WGS sequence"/>
</dbReference>
<name>A0A1G1YSE0_9BACT</name>
<dbReference type="Pfam" id="PF03462">
    <property type="entry name" value="PCRF"/>
    <property type="match status" value="1"/>
</dbReference>